<dbReference type="Gene3D" id="1.20.120.520">
    <property type="entry name" value="nmb1532 protein domain like"/>
    <property type="match status" value="1"/>
</dbReference>
<dbReference type="EMBL" id="PVNG01000016">
    <property type="protein sequence ID" value="PRX60767.1"/>
    <property type="molecule type" value="Genomic_DNA"/>
</dbReference>
<dbReference type="RefSeq" id="WP_106246697.1">
    <property type="nucleotide sequence ID" value="NZ_CP109074.1"/>
</dbReference>
<feature type="domain" description="Hemerythrin-like" evidence="1">
    <location>
        <begin position="6"/>
        <end position="125"/>
    </location>
</feature>
<dbReference type="OrthoDB" id="8451629at2"/>
<sequence>MDTQTTLPMEHAHLLTQVTGRARDVLRVAAQDRWPGRELTALAGYLRAELIRQVTDEERLLFPAHEATPELSRLARDHARLRACVDTLAAAARERGARSPAQIATTVRDLLTQLGDHLATEQAVLAAPGGPASSTSALGACPHRWYPLTEGPAVDLDALPADRLTEAIGDRLHRLSRGEQLDLCSSTDPGDLCDALAAGHDDYGFTYLACGPGLWRVRVTHRLGR</sequence>
<evidence type="ECO:0000313" key="4">
    <source>
        <dbReference type="Proteomes" id="UP000238312"/>
    </source>
</evidence>
<dbReference type="Pfam" id="PF10006">
    <property type="entry name" value="DUF2249"/>
    <property type="match status" value="1"/>
</dbReference>
<organism evidence="3 4">
    <name type="scientific">Nonomuraea fuscirosea</name>
    <dbReference type="NCBI Taxonomy" id="1291556"/>
    <lineage>
        <taxon>Bacteria</taxon>
        <taxon>Bacillati</taxon>
        <taxon>Actinomycetota</taxon>
        <taxon>Actinomycetes</taxon>
        <taxon>Streptosporangiales</taxon>
        <taxon>Streptosporangiaceae</taxon>
        <taxon>Nonomuraea</taxon>
    </lineage>
</organism>
<evidence type="ECO:0000259" key="1">
    <source>
        <dbReference type="Pfam" id="PF01814"/>
    </source>
</evidence>
<dbReference type="AlphaFoldDB" id="A0A2T0MRD6"/>
<proteinExistence type="predicted"/>
<gene>
    <name evidence="3" type="ORF">B0I32_116158</name>
</gene>
<dbReference type="Proteomes" id="UP000238312">
    <property type="component" value="Unassembled WGS sequence"/>
</dbReference>
<name>A0A2T0MRD6_9ACTN</name>
<keyword evidence="4" id="KW-1185">Reference proteome</keyword>
<dbReference type="InterPro" id="IPR018720">
    <property type="entry name" value="DUF2249"/>
</dbReference>
<comment type="caution">
    <text evidence="3">The sequence shown here is derived from an EMBL/GenBank/DDBJ whole genome shotgun (WGS) entry which is preliminary data.</text>
</comment>
<evidence type="ECO:0000259" key="2">
    <source>
        <dbReference type="Pfam" id="PF10006"/>
    </source>
</evidence>
<reference evidence="3 4" key="1">
    <citation type="submission" date="2018-03" db="EMBL/GenBank/DDBJ databases">
        <title>Genomic Encyclopedia of Type Strains, Phase III (KMG-III): the genomes of soil and plant-associated and newly described type strains.</title>
        <authorList>
            <person name="Whitman W."/>
        </authorList>
    </citation>
    <scope>NUCLEOTIDE SEQUENCE [LARGE SCALE GENOMIC DNA]</scope>
    <source>
        <strain evidence="3 4">CGMCC 4.7104</strain>
    </source>
</reference>
<evidence type="ECO:0000313" key="3">
    <source>
        <dbReference type="EMBL" id="PRX60767.1"/>
    </source>
</evidence>
<accession>A0A2T0MRD6</accession>
<dbReference type="InterPro" id="IPR012312">
    <property type="entry name" value="Hemerythrin-like"/>
</dbReference>
<feature type="domain" description="DUF2249" evidence="2">
    <location>
        <begin position="155"/>
        <end position="221"/>
    </location>
</feature>
<dbReference type="Pfam" id="PF01814">
    <property type="entry name" value="Hemerythrin"/>
    <property type="match status" value="1"/>
</dbReference>
<protein>
    <submittedName>
        <fullName evidence="3">Uncharacterized protein (DUF2249 family)</fullName>
    </submittedName>
</protein>